<evidence type="ECO:0000313" key="3">
    <source>
        <dbReference type="Proteomes" id="UP001162881"/>
    </source>
</evidence>
<feature type="compositionally biased region" description="Basic residues" evidence="1">
    <location>
        <begin position="16"/>
        <end position="25"/>
    </location>
</feature>
<dbReference type="Proteomes" id="UP001162881">
    <property type="component" value="Unassembled WGS sequence"/>
</dbReference>
<accession>A0ABT0BGW7</accession>
<feature type="region of interest" description="Disordered" evidence="1">
    <location>
        <begin position="190"/>
        <end position="221"/>
    </location>
</feature>
<protein>
    <recommendedName>
        <fullName evidence="4">Tyr recombinase domain-containing protein</fullName>
    </recommendedName>
</protein>
<feature type="region of interest" description="Disordered" evidence="1">
    <location>
        <begin position="1"/>
        <end position="38"/>
    </location>
</feature>
<keyword evidence="3" id="KW-1185">Reference proteome</keyword>
<gene>
    <name evidence="2" type="ORF">MTR62_16740</name>
</gene>
<reference evidence="2" key="1">
    <citation type="submission" date="2022-03" db="EMBL/GenBank/DDBJ databases">
        <title>Identification of a novel bacterium isolated from mangrove sediments.</title>
        <authorList>
            <person name="Pan X."/>
        </authorList>
    </citation>
    <scope>NUCLEOTIDE SEQUENCE</scope>
    <source>
        <strain evidence="2">B1949</strain>
    </source>
</reference>
<name>A0ABT0BGW7_9SPHN</name>
<evidence type="ECO:0008006" key="4">
    <source>
        <dbReference type="Google" id="ProtNLM"/>
    </source>
</evidence>
<sequence length="658" mass="75027">MPRPSSQKPTAAPKRCQGKRGAKRRQPAERPVAQFQEWEEPDSFDEALRLHMKRFDETSLLLHRAIIRPDETFHPDTLKGWSLGKRLPRNVASLDVLARIEARYGLPPGYFKAKLPHPGRAPADQAVRGIAPAEQRRLSWHLPDDFAQRSRKERAEILQWVRTVIISGSTEYRRYQADAAKLRYGLRFPSLTGRKPQGRPTPINDQGEDRDALPGTGLTRTAKEAPPRLTAELAELIRFKSSTLTDIGFHRNGVWNEETILQKVEHLGLLFGAMHAGPDDAVAGLGVPAEQLTLALLVFPRTWDWYIQWREARRGFFTRWEVDMLRLGAALTRKRTGWLRQMPELATRLLPIEGLLSEADVDAASQDWDTACDRLHAHAIARAKEIERVARVHRDPFEPILPVLEADSPVGEYRKIADEVLRLAPDPDRYPRAAAEAARAFLLIRLGLHLGLRQKNLRQLMVCPRDRLPRSERQLEALKRGEIRWSERDHGWEVVIPANAFKNAGSSFFDGRPFRLVLPDLGGLHRHIDEFIRRHRPVLLGTIADPGTFFVKTTKVTSRTAEYDQNTFYEAWRLVIQRYGIYNPYTQRGVIKGLLPHGPHNIRDVLATHILKQTGSYERASYAIQDTPDMVAKHYGRFLPQDKSALAAQILNQVWLAA</sequence>
<organism evidence="2 3">
    <name type="scientific">Novosphingobium organovorum</name>
    <dbReference type="NCBI Taxonomy" id="2930092"/>
    <lineage>
        <taxon>Bacteria</taxon>
        <taxon>Pseudomonadati</taxon>
        <taxon>Pseudomonadota</taxon>
        <taxon>Alphaproteobacteria</taxon>
        <taxon>Sphingomonadales</taxon>
        <taxon>Sphingomonadaceae</taxon>
        <taxon>Novosphingobium</taxon>
    </lineage>
</organism>
<dbReference type="RefSeq" id="WP_244023054.1">
    <property type="nucleotide sequence ID" value="NZ_JALHLF010000093.1"/>
</dbReference>
<comment type="caution">
    <text evidence="2">The sequence shown here is derived from an EMBL/GenBank/DDBJ whole genome shotgun (WGS) entry which is preliminary data.</text>
</comment>
<dbReference type="InterPro" id="IPR013762">
    <property type="entry name" value="Integrase-like_cat_sf"/>
</dbReference>
<evidence type="ECO:0000313" key="2">
    <source>
        <dbReference type="EMBL" id="MCJ2184326.1"/>
    </source>
</evidence>
<dbReference type="EMBL" id="JALHLF010000093">
    <property type="protein sequence ID" value="MCJ2184326.1"/>
    <property type="molecule type" value="Genomic_DNA"/>
</dbReference>
<dbReference type="Gene3D" id="1.10.443.10">
    <property type="entry name" value="Intergrase catalytic core"/>
    <property type="match status" value="1"/>
</dbReference>
<proteinExistence type="predicted"/>
<evidence type="ECO:0000256" key="1">
    <source>
        <dbReference type="SAM" id="MobiDB-lite"/>
    </source>
</evidence>